<protein>
    <submittedName>
        <fullName evidence="1">Uncharacterized protein</fullName>
    </submittedName>
</protein>
<reference evidence="2" key="1">
    <citation type="journal article" date="2022" name="Mol. Ecol. Resour.">
        <title>The genomes of chicory, endive, great burdock and yacon provide insights into Asteraceae palaeo-polyploidization history and plant inulin production.</title>
        <authorList>
            <person name="Fan W."/>
            <person name="Wang S."/>
            <person name="Wang H."/>
            <person name="Wang A."/>
            <person name="Jiang F."/>
            <person name="Liu H."/>
            <person name="Zhao H."/>
            <person name="Xu D."/>
            <person name="Zhang Y."/>
        </authorList>
    </citation>
    <scope>NUCLEOTIDE SEQUENCE [LARGE SCALE GENOMIC DNA]</scope>
    <source>
        <strain evidence="2">cv. Yunnan</strain>
    </source>
</reference>
<reference evidence="1 2" key="2">
    <citation type="journal article" date="2022" name="Mol. Ecol. Resour.">
        <title>The genomes of chicory, endive, great burdock and yacon provide insights into Asteraceae paleo-polyploidization history and plant inulin production.</title>
        <authorList>
            <person name="Fan W."/>
            <person name="Wang S."/>
            <person name="Wang H."/>
            <person name="Wang A."/>
            <person name="Jiang F."/>
            <person name="Liu H."/>
            <person name="Zhao H."/>
            <person name="Xu D."/>
            <person name="Zhang Y."/>
        </authorList>
    </citation>
    <scope>NUCLEOTIDE SEQUENCE [LARGE SCALE GENOMIC DNA]</scope>
    <source>
        <strain evidence="2">cv. Yunnan</strain>
        <tissue evidence="1">Leaves</tissue>
    </source>
</reference>
<name>A0ACB9D3G5_9ASTR</name>
<sequence length="119" mass="13404">MSKITKYTFHEEHVRPEFRNKLVGSRSYSTPSVGALFSSPIRASRRKRGGDIVVECDPTCDNLQSHSLSPLPISYACAIPHHFLLSCLLPSPKKHCYLHRSVHDPKPHVPQHVLNTHSS</sequence>
<comment type="caution">
    <text evidence="1">The sequence shown here is derived from an EMBL/GenBank/DDBJ whole genome shotgun (WGS) entry which is preliminary data.</text>
</comment>
<proteinExistence type="predicted"/>
<gene>
    <name evidence="1" type="ORF">L1987_58796</name>
</gene>
<evidence type="ECO:0000313" key="2">
    <source>
        <dbReference type="Proteomes" id="UP001056120"/>
    </source>
</evidence>
<keyword evidence="2" id="KW-1185">Reference proteome</keyword>
<dbReference type="EMBL" id="CM042037">
    <property type="protein sequence ID" value="KAI3741129.1"/>
    <property type="molecule type" value="Genomic_DNA"/>
</dbReference>
<dbReference type="Proteomes" id="UP001056120">
    <property type="component" value="Linkage Group LG20"/>
</dbReference>
<accession>A0ACB9D3G5</accession>
<evidence type="ECO:0000313" key="1">
    <source>
        <dbReference type="EMBL" id="KAI3741129.1"/>
    </source>
</evidence>
<organism evidence="1 2">
    <name type="scientific">Smallanthus sonchifolius</name>
    <dbReference type="NCBI Taxonomy" id="185202"/>
    <lineage>
        <taxon>Eukaryota</taxon>
        <taxon>Viridiplantae</taxon>
        <taxon>Streptophyta</taxon>
        <taxon>Embryophyta</taxon>
        <taxon>Tracheophyta</taxon>
        <taxon>Spermatophyta</taxon>
        <taxon>Magnoliopsida</taxon>
        <taxon>eudicotyledons</taxon>
        <taxon>Gunneridae</taxon>
        <taxon>Pentapetalae</taxon>
        <taxon>asterids</taxon>
        <taxon>campanulids</taxon>
        <taxon>Asterales</taxon>
        <taxon>Asteraceae</taxon>
        <taxon>Asteroideae</taxon>
        <taxon>Heliantheae alliance</taxon>
        <taxon>Millerieae</taxon>
        <taxon>Smallanthus</taxon>
    </lineage>
</organism>